<comment type="catalytic activity">
    <reaction evidence="10">
        <text>GTP + H2O = GDP + phosphate + H(+)</text>
        <dbReference type="Rhea" id="RHEA:19669"/>
        <dbReference type="ChEBI" id="CHEBI:15377"/>
        <dbReference type="ChEBI" id="CHEBI:15378"/>
        <dbReference type="ChEBI" id="CHEBI:37565"/>
        <dbReference type="ChEBI" id="CHEBI:43474"/>
        <dbReference type="ChEBI" id="CHEBI:58189"/>
    </reaction>
    <physiologicalReaction direction="left-to-right" evidence="10">
        <dbReference type="Rhea" id="RHEA:19670"/>
    </physiologicalReaction>
</comment>
<dbReference type="Proteomes" id="UP000694867">
    <property type="component" value="Unplaced"/>
</dbReference>
<dbReference type="GeneID" id="100907587"/>
<keyword evidence="7 12" id="KW-1133">Transmembrane helix</keyword>
<proteinExistence type="inferred from homology"/>
<feature type="domain" description="GB1/RHD3-type G" evidence="13">
    <location>
        <begin position="57"/>
        <end position="303"/>
    </location>
</feature>
<name>A0AAJ7L6Y4_9ACAR</name>
<evidence type="ECO:0000256" key="6">
    <source>
        <dbReference type="ARBA" id="ARBA00022842"/>
    </source>
</evidence>
<gene>
    <name evidence="15" type="primary">LOC100907587</name>
</gene>
<dbReference type="SUPFAM" id="SSF52540">
    <property type="entry name" value="P-loop containing nucleoside triphosphate hydrolases"/>
    <property type="match status" value="1"/>
</dbReference>
<keyword evidence="14" id="KW-1185">Reference proteome</keyword>
<evidence type="ECO:0000256" key="11">
    <source>
        <dbReference type="PROSITE-ProRule" id="PRU01052"/>
    </source>
</evidence>
<dbReference type="Gene3D" id="3.40.50.300">
    <property type="entry name" value="P-loop containing nucleotide triphosphate hydrolases"/>
    <property type="match status" value="1"/>
</dbReference>
<dbReference type="InterPro" id="IPR027417">
    <property type="entry name" value="P-loop_NTPase"/>
</dbReference>
<evidence type="ECO:0000256" key="2">
    <source>
        <dbReference type="ARBA" id="ARBA00022692"/>
    </source>
</evidence>
<comment type="similarity">
    <text evidence="11">Belongs to the TRAFAC class dynamin-like GTPase superfamily. GB1/RHD3 GTPase family.</text>
</comment>
<dbReference type="InterPro" id="IPR015894">
    <property type="entry name" value="Guanylate-bd_N"/>
</dbReference>
<evidence type="ECO:0000256" key="12">
    <source>
        <dbReference type="SAM" id="Phobius"/>
    </source>
</evidence>
<dbReference type="Pfam" id="PF02263">
    <property type="entry name" value="GBP"/>
    <property type="match status" value="1"/>
</dbReference>
<keyword evidence="9 12" id="KW-0472">Membrane</keyword>
<evidence type="ECO:0000256" key="4">
    <source>
        <dbReference type="ARBA" id="ARBA00022801"/>
    </source>
</evidence>
<evidence type="ECO:0000256" key="5">
    <source>
        <dbReference type="ARBA" id="ARBA00022824"/>
    </source>
</evidence>
<feature type="transmembrane region" description="Helical" evidence="12">
    <location>
        <begin position="443"/>
        <end position="467"/>
    </location>
</feature>
<comment type="subcellular location">
    <subcellularLocation>
        <location evidence="1">Endoplasmic reticulum membrane</location>
        <topology evidence="1">Multi-pass membrane protein</topology>
    </subcellularLocation>
</comment>
<dbReference type="GO" id="GO:0003924">
    <property type="term" value="F:GTPase activity"/>
    <property type="evidence" value="ECO:0007669"/>
    <property type="project" value="InterPro"/>
</dbReference>
<evidence type="ECO:0000256" key="1">
    <source>
        <dbReference type="ARBA" id="ARBA00004477"/>
    </source>
</evidence>
<keyword evidence="8" id="KW-0342">GTP-binding</keyword>
<dbReference type="FunFam" id="1.20.58.420:FF:000001">
    <property type="entry name" value="Atlastin-1 isoform 1"/>
    <property type="match status" value="1"/>
</dbReference>
<dbReference type="Gene3D" id="1.20.58.420">
    <property type="entry name" value="AHSP"/>
    <property type="match status" value="1"/>
</dbReference>
<reference evidence="15" key="1">
    <citation type="submission" date="2025-08" db="UniProtKB">
        <authorList>
            <consortium name="RefSeq"/>
        </authorList>
    </citation>
    <scope>IDENTIFICATION</scope>
</reference>
<dbReference type="CDD" id="cd01851">
    <property type="entry name" value="GBP"/>
    <property type="match status" value="1"/>
</dbReference>
<evidence type="ECO:0000313" key="15">
    <source>
        <dbReference type="RefSeq" id="XP_018497757.1"/>
    </source>
</evidence>
<dbReference type="KEGG" id="goe:100907587"/>
<keyword evidence="4" id="KW-0378">Hydrolase</keyword>
<evidence type="ECO:0000256" key="3">
    <source>
        <dbReference type="ARBA" id="ARBA00022741"/>
    </source>
</evidence>
<evidence type="ECO:0000256" key="7">
    <source>
        <dbReference type="ARBA" id="ARBA00022989"/>
    </source>
</evidence>
<accession>A0AAJ7L6Y4</accession>
<dbReference type="RefSeq" id="XP_018497757.1">
    <property type="nucleotide sequence ID" value="XM_018642241.1"/>
</dbReference>
<dbReference type="FunFam" id="3.40.50.300:FF:004169">
    <property type="entry name" value="Atlastin 3"/>
    <property type="match status" value="1"/>
</dbReference>
<dbReference type="GO" id="GO:0005525">
    <property type="term" value="F:GTP binding"/>
    <property type="evidence" value="ECO:0007669"/>
    <property type="project" value="UniProtKB-KW"/>
</dbReference>
<feature type="transmembrane region" description="Helical" evidence="12">
    <location>
        <begin position="473"/>
        <end position="490"/>
    </location>
</feature>
<evidence type="ECO:0000256" key="9">
    <source>
        <dbReference type="ARBA" id="ARBA00023136"/>
    </source>
</evidence>
<sequence length="548" mass="62328">MTVKEDLSSISPEERAIQSERGPVAGPIQLLAVEKDHTFTLNEEELSKLLLREDVRDLKVVVVAVAGAFRKGKSFLLDFFLRYMRANGSKDWMGDDDTPLQGFTWRGGCERDTTGILVWNEVFKVKTPKGEELAVIFMDTQGTFDSDSTVKDCCTIFALSTMTSSTLIYNLSQNIQEDDLQHLQLFTEYGRLAYEEGNLEGTPFQKLLFLVRDWYYIKDAAYGSEGGQKILDRRLQISEKHTELQVLRKHIRKCFSSLECFLLPHPGLRVATSEEFDGRNKDIENDFKTQLGELVPSLLAPENLVKKQVNGRDVTCKELLQYIRAYVEIFGGNELPEPKNMVIATAEANNLNAISECKDVYKKQMEKICGGEQSYITPRELFQHHEALKDAAKRRFEGTRKMGNEEFCQIYLEKLLEDLDDTFVSYQKYNEGKNFFAQARTPACIFGLVLGALAAMSTFSMFGIYSLANFCQIIIWILFATFAAWAYVRFTGERREVGKAIDEAAQLTFTFIFKPIGKKVFQGSNIPYLADEQISEPTASRILAKKKE</sequence>
<evidence type="ECO:0000256" key="10">
    <source>
        <dbReference type="ARBA" id="ARBA00049117"/>
    </source>
</evidence>
<evidence type="ECO:0000313" key="14">
    <source>
        <dbReference type="Proteomes" id="UP000694867"/>
    </source>
</evidence>
<dbReference type="PANTHER" id="PTHR10751">
    <property type="entry name" value="GUANYLATE BINDING PROTEIN"/>
    <property type="match status" value="1"/>
</dbReference>
<dbReference type="InterPro" id="IPR030386">
    <property type="entry name" value="G_GB1_RHD3_dom"/>
</dbReference>
<protein>
    <submittedName>
        <fullName evidence="15">Atlastin-2</fullName>
    </submittedName>
</protein>
<dbReference type="PROSITE" id="PS51715">
    <property type="entry name" value="G_GB1_RHD3"/>
    <property type="match status" value="1"/>
</dbReference>
<dbReference type="GO" id="GO:0005789">
    <property type="term" value="C:endoplasmic reticulum membrane"/>
    <property type="evidence" value="ECO:0007669"/>
    <property type="project" value="UniProtKB-SubCell"/>
</dbReference>
<dbReference type="AlphaFoldDB" id="A0AAJ7L6Y4"/>
<evidence type="ECO:0000259" key="13">
    <source>
        <dbReference type="PROSITE" id="PS51715"/>
    </source>
</evidence>
<keyword evidence="6" id="KW-0460">Magnesium</keyword>
<dbReference type="InterPro" id="IPR036543">
    <property type="entry name" value="Guanylate-bd_C_sf"/>
</dbReference>
<organism evidence="14 15">
    <name type="scientific">Galendromus occidentalis</name>
    <name type="common">western predatory mite</name>
    <dbReference type="NCBI Taxonomy" id="34638"/>
    <lineage>
        <taxon>Eukaryota</taxon>
        <taxon>Metazoa</taxon>
        <taxon>Ecdysozoa</taxon>
        <taxon>Arthropoda</taxon>
        <taxon>Chelicerata</taxon>
        <taxon>Arachnida</taxon>
        <taxon>Acari</taxon>
        <taxon>Parasitiformes</taxon>
        <taxon>Mesostigmata</taxon>
        <taxon>Gamasina</taxon>
        <taxon>Phytoseioidea</taxon>
        <taxon>Phytoseiidae</taxon>
        <taxon>Typhlodrominae</taxon>
        <taxon>Galendromus</taxon>
    </lineage>
</organism>
<keyword evidence="3" id="KW-0547">Nucleotide-binding</keyword>
<dbReference type="SUPFAM" id="SSF48340">
    <property type="entry name" value="Interferon-induced guanylate-binding protein 1 (GBP1), C-terminal domain"/>
    <property type="match status" value="1"/>
</dbReference>
<keyword evidence="5" id="KW-0256">Endoplasmic reticulum</keyword>
<keyword evidence="2 12" id="KW-0812">Transmembrane</keyword>
<dbReference type="CTD" id="42934"/>
<evidence type="ECO:0000256" key="8">
    <source>
        <dbReference type="ARBA" id="ARBA00023134"/>
    </source>
</evidence>